<reference evidence="2" key="1">
    <citation type="submission" date="2020-01" db="EMBL/GenBank/DDBJ databases">
        <title>Genome sequence of Kobresia littledalei, the first chromosome-level genome in the family Cyperaceae.</title>
        <authorList>
            <person name="Qu G."/>
        </authorList>
    </citation>
    <scope>NUCLEOTIDE SEQUENCE</scope>
    <source>
        <strain evidence="2">C.B.Clarke</strain>
        <tissue evidence="2">Leaf</tissue>
    </source>
</reference>
<evidence type="ECO:0000313" key="2">
    <source>
        <dbReference type="EMBL" id="KAF3334550.1"/>
    </source>
</evidence>
<dbReference type="PANTHER" id="PTHR36378:SF1">
    <property type="entry name" value="COTTON FIBER PROTEIN"/>
    <property type="match status" value="1"/>
</dbReference>
<dbReference type="Proteomes" id="UP000623129">
    <property type="component" value="Unassembled WGS sequence"/>
</dbReference>
<gene>
    <name evidence="2" type="ORF">FCM35_KLT21154</name>
</gene>
<evidence type="ECO:0000313" key="3">
    <source>
        <dbReference type="Proteomes" id="UP000623129"/>
    </source>
</evidence>
<dbReference type="Pfam" id="PF05553">
    <property type="entry name" value="DUF761"/>
    <property type="match status" value="1"/>
</dbReference>
<feature type="compositionally biased region" description="Basic and acidic residues" evidence="1">
    <location>
        <begin position="52"/>
        <end position="70"/>
    </location>
</feature>
<protein>
    <submittedName>
        <fullName evidence="2">Cotton fiber expressed protein</fullName>
    </submittedName>
</protein>
<dbReference type="PANTHER" id="PTHR36378">
    <property type="entry name" value="COTTON FIBER PROTEIN"/>
    <property type="match status" value="1"/>
</dbReference>
<evidence type="ECO:0000256" key="1">
    <source>
        <dbReference type="SAM" id="MobiDB-lite"/>
    </source>
</evidence>
<dbReference type="InterPro" id="IPR008480">
    <property type="entry name" value="DUF761_pln"/>
</dbReference>
<accession>A0A833QUH4</accession>
<proteinExistence type="predicted"/>
<organism evidence="2 3">
    <name type="scientific">Carex littledalei</name>
    <dbReference type="NCBI Taxonomy" id="544730"/>
    <lineage>
        <taxon>Eukaryota</taxon>
        <taxon>Viridiplantae</taxon>
        <taxon>Streptophyta</taxon>
        <taxon>Embryophyta</taxon>
        <taxon>Tracheophyta</taxon>
        <taxon>Spermatophyta</taxon>
        <taxon>Magnoliopsida</taxon>
        <taxon>Liliopsida</taxon>
        <taxon>Poales</taxon>
        <taxon>Cyperaceae</taxon>
        <taxon>Cyperoideae</taxon>
        <taxon>Cariceae</taxon>
        <taxon>Carex</taxon>
        <taxon>Carex subgen. Euthyceras</taxon>
    </lineage>
</organism>
<dbReference type="EMBL" id="SWLB01000009">
    <property type="protein sequence ID" value="KAF3334550.1"/>
    <property type="molecule type" value="Genomic_DNA"/>
</dbReference>
<dbReference type="OrthoDB" id="1926607at2759"/>
<feature type="region of interest" description="Disordered" evidence="1">
    <location>
        <begin position="47"/>
        <end position="70"/>
    </location>
</feature>
<dbReference type="AlphaFoldDB" id="A0A833QUH4"/>
<keyword evidence="3" id="KW-1185">Reference proteome</keyword>
<comment type="caution">
    <text evidence="2">The sequence shown here is derived from an EMBL/GenBank/DDBJ whole genome shotgun (WGS) entry which is preliminary data.</text>
</comment>
<name>A0A833QUH4_9POAL</name>
<sequence length="185" mass="20387">MEQERNNGMANNAIVVVFRKSGIKKRGLQALWAAILLQFKIRAPKKATIAAPKDKKENTSESPDKSETTWKDIVGGIRPLHLQPLDYHSSISLPPPPPPPPFDKEIYHDVLLPPSSPEHSSDGMSSSYCSAVDLQALDKSSDDTEGAIDVEGGSDVINTQAEEFIAKFYDQIRLQRLQSLSESNC</sequence>